<dbReference type="KEGG" id="nhl:Nhal_1279"/>
<sequence length="209" mass="23982">MIPTECKMEDLSALEGQVMTLTANLVFGPGDKNISRRTALNRRLFVRLVDKGLDEYETARRHILAQLAEKQRTPDEMAEQGRVIYMLKFVDHMENCICTVRRILRLLNHLKGNQDGLEFPRIVRRQIDSLADDVVDMRNVVEHMDDEIQKDNIEENESVMIQLLDSQDGVKVAGESLKFSRLGTLLRRLHELSKNMAEWSAESSEKSSA</sequence>
<gene>
    <name evidence="1" type="ordered locus">Nhal_1279</name>
</gene>
<dbReference type="HOGENOM" id="CLU_1314328_0_0_6"/>
<dbReference type="EMBL" id="CP001798">
    <property type="protein sequence ID" value="ADE14433.1"/>
    <property type="molecule type" value="Genomic_DNA"/>
</dbReference>
<keyword evidence="2" id="KW-1185">Reference proteome</keyword>
<protein>
    <submittedName>
        <fullName evidence="1">Uncharacterized protein</fullName>
    </submittedName>
</protein>
<dbReference type="AlphaFoldDB" id="D5C0A7"/>
<organism evidence="1 2">
    <name type="scientific">Nitrosococcus halophilus (strain Nc4)</name>
    <dbReference type="NCBI Taxonomy" id="472759"/>
    <lineage>
        <taxon>Bacteria</taxon>
        <taxon>Pseudomonadati</taxon>
        <taxon>Pseudomonadota</taxon>
        <taxon>Gammaproteobacteria</taxon>
        <taxon>Chromatiales</taxon>
        <taxon>Chromatiaceae</taxon>
        <taxon>Nitrosococcus</taxon>
    </lineage>
</organism>
<accession>D5C0A7</accession>
<dbReference type="STRING" id="472759.Nhal_1279"/>
<evidence type="ECO:0000313" key="1">
    <source>
        <dbReference type="EMBL" id="ADE14433.1"/>
    </source>
</evidence>
<name>D5C0A7_NITHN</name>
<evidence type="ECO:0000313" key="2">
    <source>
        <dbReference type="Proteomes" id="UP000001844"/>
    </source>
</evidence>
<proteinExistence type="predicted"/>
<dbReference type="Proteomes" id="UP000001844">
    <property type="component" value="Chromosome"/>
</dbReference>
<reference evidence="2" key="1">
    <citation type="submission" date="2010-04" db="EMBL/GenBank/DDBJ databases">
        <title>Complete genome sequence of Nitrosococcus halophilus Nc4, a salt-adapted, aerobic obligate ammonia-oxidizing sulfur purple bacterium.</title>
        <authorList>
            <consortium name="US DOE Joint Genome Institute"/>
            <person name="Campbell M.A."/>
            <person name="Malfatti S.A."/>
            <person name="Chain P.S.G."/>
            <person name="Heidelberg J.F."/>
            <person name="Ward B.B."/>
            <person name="Klotz M.G."/>
        </authorList>
    </citation>
    <scope>NUCLEOTIDE SEQUENCE [LARGE SCALE GENOMIC DNA]</scope>
    <source>
        <strain evidence="2">Nc4</strain>
    </source>
</reference>